<reference evidence="1 2" key="1">
    <citation type="submission" date="2024-06" db="EMBL/GenBank/DDBJ databases">
        <title>Genomic Encyclopedia of Type Strains, Phase IV (KMG-IV): sequencing the most valuable type-strain genomes for metagenomic binning, comparative biology and taxonomic classification.</title>
        <authorList>
            <person name="Goeker M."/>
        </authorList>
    </citation>
    <scope>NUCLEOTIDE SEQUENCE [LARGE SCALE GENOMIC DNA]</scope>
    <source>
        <strain evidence="1 2">DSM 15349</strain>
    </source>
</reference>
<evidence type="ECO:0000313" key="1">
    <source>
        <dbReference type="EMBL" id="MET3645119.1"/>
    </source>
</evidence>
<dbReference type="EMBL" id="JBEPMK010000006">
    <property type="protein sequence ID" value="MET3645119.1"/>
    <property type="molecule type" value="Genomic_DNA"/>
</dbReference>
<keyword evidence="2" id="KW-1185">Reference proteome</keyword>
<dbReference type="Pfam" id="PF06107">
    <property type="entry name" value="DUF951"/>
    <property type="match status" value="1"/>
</dbReference>
<gene>
    <name evidence="1" type="ORF">ABID27_001762</name>
</gene>
<name>A0ABV2JQ67_9STRE</name>
<organism evidence="1 2">
    <name type="scientific">Streptococcus gallinaceus</name>
    <dbReference type="NCBI Taxonomy" id="165758"/>
    <lineage>
        <taxon>Bacteria</taxon>
        <taxon>Bacillati</taxon>
        <taxon>Bacillota</taxon>
        <taxon>Bacilli</taxon>
        <taxon>Lactobacillales</taxon>
        <taxon>Streptococcaceae</taxon>
        <taxon>Streptococcus</taxon>
    </lineage>
</organism>
<dbReference type="Proteomes" id="UP001549055">
    <property type="component" value="Unassembled WGS sequence"/>
</dbReference>
<accession>A0ABV2JQ67</accession>
<sequence>MYQLGSLVEMKKPHACTIKSTGKKANEWEVKRLGADIKIRCTNCDHLVMMSRHDFEKRLKKVLKDDVNSK</sequence>
<proteinExistence type="predicted"/>
<evidence type="ECO:0000313" key="2">
    <source>
        <dbReference type="Proteomes" id="UP001549055"/>
    </source>
</evidence>
<dbReference type="PIRSF" id="PIRSF037263">
    <property type="entry name" value="DUF951_bac"/>
    <property type="match status" value="1"/>
</dbReference>
<dbReference type="InterPro" id="IPR009296">
    <property type="entry name" value="DUF951"/>
</dbReference>
<dbReference type="PANTHER" id="PTHR38455">
    <property type="entry name" value="HYPOTHETICAL CYTOSOLIC PROTEIN"/>
    <property type="match status" value="1"/>
</dbReference>
<comment type="caution">
    <text evidence="1">The sequence shown here is derived from an EMBL/GenBank/DDBJ whole genome shotgun (WGS) entry which is preliminary data.</text>
</comment>
<evidence type="ECO:0008006" key="3">
    <source>
        <dbReference type="Google" id="ProtNLM"/>
    </source>
</evidence>
<dbReference type="RefSeq" id="WP_253364565.1">
    <property type="nucleotide sequence ID" value="NZ_JALJXU010000004.1"/>
</dbReference>
<protein>
    <recommendedName>
        <fullName evidence="3">DUF951 domain-containing protein</fullName>
    </recommendedName>
</protein>
<dbReference type="PANTHER" id="PTHR38455:SF1">
    <property type="entry name" value="DUF951 DOMAIN-CONTAINING PROTEIN"/>
    <property type="match status" value="1"/>
</dbReference>